<gene>
    <name evidence="10 15" type="primary">thiE</name>
    <name evidence="15" type="ORF">Dpo_1c06390</name>
</gene>
<dbReference type="AlphaFoldDB" id="S0G2C4"/>
<evidence type="ECO:0000256" key="11">
    <source>
        <dbReference type="RuleBase" id="RU003826"/>
    </source>
</evidence>
<feature type="domain" description="ThiD2" evidence="14">
    <location>
        <begin position="5"/>
        <end position="128"/>
    </location>
</feature>
<dbReference type="FunFam" id="3.20.20.70:FF:000096">
    <property type="entry name" value="Thiamine-phosphate synthase"/>
    <property type="match status" value="1"/>
</dbReference>
<dbReference type="EC" id="2.5.1.3" evidence="10"/>
<reference evidence="15 16" key="1">
    <citation type="journal article" date="2013" name="Genome Announc.">
        <title>Draft Genome Sequence of Desulfotignum phosphitoxidans DSM 13687 Strain FiPS-3.</title>
        <authorList>
            <person name="Poehlein A."/>
            <person name="Daniel R."/>
            <person name="Simeonova D.D."/>
        </authorList>
    </citation>
    <scope>NUCLEOTIDE SEQUENCE [LARGE SCALE GENOMIC DNA]</scope>
    <source>
        <strain evidence="15 16">DSM 13687</strain>
    </source>
</reference>
<evidence type="ECO:0000256" key="3">
    <source>
        <dbReference type="ARBA" id="ARBA00022679"/>
    </source>
</evidence>
<feature type="binding site" evidence="10">
    <location>
        <position position="244"/>
    </location>
    <ligand>
        <name>4-amino-2-methyl-5-(diphosphooxymethyl)pyrimidine</name>
        <dbReference type="ChEBI" id="CHEBI:57841"/>
    </ligand>
</feature>
<dbReference type="InterPro" id="IPR041397">
    <property type="entry name" value="ThiD2"/>
</dbReference>
<evidence type="ECO:0000313" key="15">
    <source>
        <dbReference type="EMBL" id="EMS81498.1"/>
    </source>
</evidence>
<feature type="binding site" evidence="10">
    <location>
        <begin position="172"/>
        <end position="176"/>
    </location>
    <ligand>
        <name>4-amino-2-methyl-5-(diphosphooxymethyl)pyrimidine</name>
        <dbReference type="ChEBI" id="CHEBI:57841"/>
    </ligand>
</feature>
<name>S0G2C4_9BACT</name>
<evidence type="ECO:0000256" key="8">
    <source>
        <dbReference type="ARBA" id="ARBA00047851"/>
    </source>
</evidence>
<dbReference type="Pfam" id="PF17792">
    <property type="entry name" value="ThiD2"/>
    <property type="match status" value="1"/>
</dbReference>
<keyword evidence="3 10" id="KW-0808">Transferase</keyword>
<feature type="binding site" evidence="10">
    <location>
        <position position="207"/>
    </location>
    <ligand>
        <name>Mg(2+)</name>
        <dbReference type="ChEBI" id="CHEBI:18420"/>
    </ligand>
</feature>
<evidence type="ECO:0000256" key="2">
    <source>
        <dbReference type="ARBA" id="ARBA00005165"/>
    </source>
</evidence>
<dbReference type="NCBIfam" id="TIGR00693">
    <property type="entry name" value="thiE"/>
    <property type="match status" value="1"/>
</dbReference>
<dbReference type="InterPro" id="IPR036206">
    <property type="entry name" value="ThiamineP_synth_sf"/>
</dbReference>
<dbReference type="GO" id="GO:0005737">
    <property type="term" value="C:cytoplasm"/>
    <property type="evidence" value="ECO:0007669"/>
    <property type="project" value="TreeGrafter"/>
</dbReference>
<comment type="catalytic activity">
    <reaction evidence="9 10 11">
        <text>2-[(2R,5Z)-2-carboxy-4-methylthiazol-5(2H)-ylidene]ethyl phosphate + 4-amino-2-methyl-5-(diphosphooxymethyl)pyrimidine + 2 H(+) = thiamine phosphate + CO2 + diphosphate</text>
        <dbReference type="Rhea" id="RHEA:47844"/>
        <dbReference type="ChEBI" id="CHEBI:15378"/>
        <dbReference type="ChEBI" id="CHEBI:16526"/>
        <dbReference type="ChEBI" id="CHEBI:33019"/>
        <dbReference type="ChEBI" id="CHEBI:37575"/>
        <dbReference type="ChEBI" id="CHEBI:57841"/>
        <dbReference type="ChEBI" id="CHEBI:62899"/>
        <dbReference type="EC" id="2.5.1.3"/>
    </reaction>
</comment>
<comment type="similarity">
    <text evidence="10 11">Belongs to the thiamine-phosphate synthase family.</text>
</comment>
<comment type="catalytic activity">
    <reaction evidence="7 10 11">
        <text>4-methyl-5-(2-phosphooxyethyl)-thiazole + 4-amino-2-methyl-5-(diphosphooxymethyl)pyrimidine + H(+) = thiamine phosphate + diphosphate</text>
        <dbReference type="Rhea" id="RHEA:22328"/>
        <dbReference type="ChEBI" id="CHEBI:15378"/>
        <dbReference type="ChEBI" id="CHEBI:33019"/>
        <dbReference type="ChEBI" id="CHEBI:37575"/>
        <dbReference type="ChEBI" id="CHEBI:57841"/>
        <dbReference type="ChEBI" id="CHEBI:58296"/>
        <dbReference type="EC" id="2.5.1.3"/>
    </reaction>
</comment>
<feature type="binding site" evidence="10">
    <location>
        <begin position="321"/>
        <end position="322"/>
    </location>
    <ligand>
        <name>2-[(2R,5Z)-2-carboxy-4-methylthiazol-5(2H)-ylidene]ethyl phosphate</name>
        <dbReference type="ChEBI" id="CHEBI:62899"/>
    </ligand>
</feature>
<comment type="pathway">
    <text evidence="2 10 12">Cofactor biosynthesis; thiamine diphosphate biosynthesis; thiamine phosphate from 4-amino-2-methyl-5-diphosphomethylpyrimidine and 4-methyl-5-(2-phosphoethyl)-thiazole: step 1/1.</text>
</comment>
<dbReference type="CDD" id="cd00564">
    <property type="entry name" value="TMP_TenI"/>
    <property type="match status" value="1"/>
</dbReference>
<dbReference type="GO" id="GO:0004789">
    <property type="term" value="F:thiamine-phosphate diphosphorylase activity"/>
    <property type="evidence" value="ECO:0007669"/>
    <property type="project" value="UniProtKB-UniRule"/>
</dbReference>
<evidence type="ECO:0000259" key="13">
    <source>
        <dbReference type="Pfam" id="PF02581"/>
    </source>
</evidence>
<feature type="binding site" evidence="10">
    <location>
        <position position="226"/>
    </location>
    <ligand>
        <name>Mg(2+)</name>
        <dbReference type="ChEBI" id="CHEBI:18420"/>
    </ligand>
</feature>
<comment type="cofactor">
    <cofactor evidence="10">
        <name>Mg(2+)</name>
        <dbReference type="ChEBI" id="CHEBI:18420"/>
    </cofactor>
    <text evidence="10">Binds 1 Mg(2+) ion per subunit.</text>
</comment>
<dbReference type="GO" id="GO:0009228">
    <property type="term" value="P:thiamine biosynthetic process"/>
    <property type="evidence" value="ECO:0007669"/>
    <property type="project" value="UniProtKB-KW"/>
</dbReference>
<evidence type="ECO:0000259" key="14">
    <source>
        <dbReference type="Pfam" id="PF17792"/>
    </source>
</evidence>
<evidence type="ECO:0000256" key="12">
    <source>
        <dbReference type="RuleBase" id="RU004253"/>
    </source>
</evidence>
<protein>
    <recommendedName>
        <fullName evidence="10">Thiamine-phosphate synthase</fullName>
        <shortName evidence="10">TP synthase</shortName>
        <shortName evidence="10">TPS</shortName>
        <ecNumber evidence="10">2.5.1.3</ecNumber>
    </recommendedName>
    <alternativeName>
        <fullName evidence="10">Thiamine-phosphate pyrophosphorylase</fullName>
        <shortName evidence="10">TMP pyrophosphorylase</shortName>
        <shortName evidence="10">TMP-PPase</shortName>
    </alternativeName>
</protein>
<feature type="domain" description="Thiamine phosphate synthase/TenI" evidence="13">
    <location>
        <begin position="143"/>
        <end position="324"/>
    </location>
</feature>
<proteinExistence type="inferred from homology"/>
<evidence type="ECO:0000256" key="1">
    <source>
        <dbReference type="ARBA" id="ARBA00003814"/>
    </source>
</evidence>
<evidence type="ECO:0000256" key="6">
    <source>
        <dbReference type="ARBA" id="ARBA00022977"/>
    </source>
</evidence>
<dbReference type="GO" id="GO:0000287">
    <property type="term" value="F:magnesium ion binding"/>
    <property type="evidence" value="ECO:0007669"/>
    <property type="project" value="UniProtKB-UniRule"/>
</dbReference>
<dbReference type="PANTHER" id="PTHR20857">
    <property type="entry name" value="THIAMINE-PHOSPHATE PYROPHOSPHORYLASE"/>
    <property type="match status" value="1"/>
</dbReference>
<keyword evidence="6 10" id="KW-0784">Thiamine biosynthesis</keyword>
<dbReference type="EMBL" id="APJX01000001">
    <property type="protein sequence ID" value="EMS81498.1"/>
    <property type="molecule type" value="Genomic_DNA"/>
</dbReference>
<evidence type="ECO:0000313" key="16">
    <source>
        <dbReference type="Proteomes" id="UP000014216"/>
    </source>
</evidence>
<sequence length="344" mass="38323">MKLIRALDANINRSSEGLRVLEDMARFRFDHARISADLRGVRHKIRDLFKDRQSLLLASRQADRDVGTVTSAESMSDTRTDEKDIVLSNFRRVQEALRSIEEHLKAIGEHKDGKYVETLRFDTYSLERRCLRLFAKSFPSGIYGILGEKFSLGRTNVEVARAMVDAGIDILQYREKVKDKSFKEMLNECEQIRKITADANVPFIINDHVAIALMVGADGVQQGQDDLPIPEVKKLCPEMMVGCSTHSPAQAKKAVEDGADYIGVGPIYTTQTKEDVCNAVGLSYLEHVVATHDIPFVAIGGIKRHNLAEVAAKGAKTICLVTEIIGADNIEKRIKEIKDIIGDV</sequence>
<dbReference type="Pfam" id="PF02581">
    <property type="entry name" value="TMP-TENI"/>
    <property type="match status" value="1"/>
</dbReference>
<dbReference type="InterPro" id="IPR022998">
    <property type="entry name" value="ThiamineP_synth_TenI"/>
</dbReference>
<dbReference type="UniPathway" id="UPA00060">
    <property type="reaction ID" value="UER00141"/>
</dbReference>
<evidence type="ECO:0000256" key="4">
    <source>
        <dbReference type="ARBA" id="ARBA00022723"/>
    </source>
</evidence>
<dbReference type="Proteomes" id="UP000014216">
    <property type="component" value="Unassembled WGS sequence"/>
</dbReference>
<feature type="binding site" evidence="10">
    <location>
        <position position="273"/>
    </location>
    <ligand>
        <name>4-amino-2-methyl-5-(diphosphooxymethyl)pyrimidine</name>
        <dbReference type="ChEBI" id="CHEBI:57841"/>
    </ligand>
</feature>
<dbReference type="PANTHER" id="PTHR20857:SF15">
    <property type="entry name" value="THIAMINE-PHOSPHATE SYNTHASE"/>
    <property type="match status" value="1"/>
</dbReference>
<dbReference type="RefSeq" id="WP_006964240.1">
    <property type="nucleotide sequence ID" value="NZ_APJX01000001.1"/>
</dbReference>
<feature type="binding site" evidence="10">
    <location>
        <position position="206"/>
    </location>
    <ligand>
        <name>4-amino-2-methyl-5-(diphosphooxymethyl)pyrimidine</name>
        <dbReference type="ChEBI" id="CHEBI:57841"/>
    </ligand>
</feature>
<dbReference type="Gene3D" id="3.20.20.70">
    <property type="entry name" value="Aldolase class I"/>
    <property type="match status" value="1"/>
</dbReference>
<comment type="function">
    <text evidence="1 10">Condenses 4-methyl-5-(beta-hydroxyethyl)thiazole monophosphate (THZ-P) and 2-methyl-4-amino-5-hydroxymethyl pyrimidine pyrophosphate (HMP-PP) to form thiamine monophosphate (TMP).</text>
</comment>
<dbReference type="GO" id="GO:0009229">
    <property type="term" value="P:thiamine diphosphate biosynthetic process"/>
    <property type="evidence" value="ECO:0007669"/>
    <property type="project" value="UniProtKB-UniRule"/>
</dbReference>
<accession>S0G2C4</accession>
<keyword evidence="4 10" id="KW-0479">Metal-binding</keyword>
<evidence type="ECO:0000256" key="10">
    <source>
        <dbReference type="HAMAP-Rule" id="MF_00097"/>
    </source>
</evidence>
<keyword evidence="5 10" id="KW-0460">Magnesium</keyword>
<comment type="catalytic activity">
    <reaction evidence="8 10 11">
        <text>2-(2-carboxy-4-methylthiazol-5-yl)ethyl phosphate + 4-amino-2-methyl-5-(diphosphooxymethyl)pyrimidine + 2 H(+) = thiamine phosphate + CO2 + diphosphate</text>
        <dbReference type="Rhea" id="RHEA:47848"/>
        <dbReference type="ChEBI" id="CHEBI:15378"/>
        <dbReference type="ChEBI" id="CHEBI:16526"/>
        <dbReference type="ChEBI" id="CHEBI:33019"/>
        <dbReference type="ChEBI" id="CHEBI:37575"/>
        <dbReference type="ChEBI" id="CHEBI:57841"/>
        <dbReference type="ChEBI" id="CHEBI:62890"/>
        <dbReference type="EC" id="2.5.1.3"/>
    </reaction>
</comment>
<evidence type="ECO:0000256" key="5">
    <source>
        <dbReference type="ARBA" id="ARBA00022842"/>
    </source>
</evidence>
<dbReference type="InterPro" id="IPR034291">
    <property type="entry name" value="TMP_synthase"/>
</dbReference>
<organism evidence="15 16">
    <name type="scientific">Desulfotignum phosphitoxidans DSM 13687</name>
    <dbReference type="NCBI Taxonomy" id="1286635"/>
    <lineage>
        <taxon>Bacteria</taxon>
        <taxon>Pseudomonadati</taxon>
        <taxon>Thermodesulfobacteriota</taxon>
        <taxon>Desulfobacteria</taxon>
        <taxon>Desulfobacterales</taxon>
        <taxon>Desulfobacteraceae</taxon>
        <taxon>Desulfotignum</taxon>
    </lineage>
</organism>
<feature type="binding site" evidence="10">
    <location>
        <position position="301"/>
    </location>
    <ligand>
        <name>2-[(2R,5Z)-2-carboxy-4-methylthiazol-5(2H)-ylidene]ethyl phosphate</name>
        <dbReference type="ChEBI" id="CHEBI:62899"/>
    </ligand>
</feature>
<evidence type="ECO:0000256" key="7">
    <source>
        <dbReference type="ARBA" id="ARBA00047334"/>
    </source>
</evidence>
<keyword evidence="16" id="KW-1185">Reference proteome</keyword>
<dbReference type="PATRIC" id="fig|1286635.3.peg.664"/>
<dbReference type="SUPFAM" id="SSF51391">
    <property type="entry name" value="Thiamin phosphate synthase"/>
    <property type="match status" value="1"/>
</dbReference>
<evidence type="ECO:0000256" key="9">
    <source>
        <dbReference type="ARBA" id="ARBA00047883"/>
    </source>
</evidence>
<comment type="caution">
    <text evidence="15">The sequence shown here is derived from an EMBL/GenBank/DDBJ whole genome shotgun (WGS) entry which is preliminary data.</text>
</comment>
<dbReference type="InterPro" id="IPR013785">
    <property type="entry name" value="Aldolase_TIM"/>
</dbReference>
<dbReference type="HAMAP" id="MF_00097">
    <property type="entry name" value="TMP_synthase"/>
    <property type="match status" value="1"/>
</dbReference>
<feature type="binding site" evidence="10">
    <location>
        <begin position="270"/>
        <end position="272"/>
    </location>
    <ligand>
        <name>2-[(2R,5Z)-2-carboxy-4-methylthiazol-5(2H)-ylidene]ethyl phosphate</name>
        <dbReference type="ChEBI" id="CHEBI:62899"/>
    </ligand>
</feature>